<dbReference type="PANTHER" id="PTHR43033">
    <property type="entry name" value="TRNA(ILE)-LYSIDINE SYNTHASE-RELATED"/>
    <property type="match status" value="1"/>
</dbReference>
<dbReference type="CDD" id="cd01992">
    <property type="entry name" value="TilS_N"/>
    <property type="match status" value="1"/>
</dbReference>
<comment type="catalytic activity">
    <reaction evidence="7 8">
        <text>cytidine(34) in tRNA(Ile2) + L-lysine + ATP = lysidine(34) in tRNA(Ile2) + AMP + diphosphate + H(+)</text>
        <dbReference type="Rhea" id="RHEA:43744"/>
        <dbReference type="Rhea" id="RHEA-COMP:10625"/>
        <dbReference type="Rhea" id="RHEA-COMP:10670"/>
        <dbReference type="ChEBI" id="CHEBI:15378"/>
        <dbReference type="ChEBI" id="CHEBI:30616"/>
        <dbReference type="ChEBI" id="CHEBI:32551"/>
        <dbReference type="ChEBI" id="CHEBI:33019"/>
        <dbReference type="ChEBI" id="CHEBI:82748"/>
        <dbReference type="ChEBI" id="CHEBI:83665"/>
        <dbReference type="ChEBI" id="CHEBI:456215"/>
        <dbReference type="EC" id="6.3.4.19"/>
    </reaction>
</comment>
<comment type="similarity">
    <text evidence="8">Belongs to the tRNA(Ile)-lysidine synthase family.</text>
</comment>
<evidence type="ECO:0000313" key="10">
    <source>
        <dbReference type="EMBL" id="MBM7635861.1"/>
    </source>
</evidence>
<dbReference type="SUPFAM" id="SSF52402">
    <property type="entry name" value="Adenine nucleotide alpha hydrolases-like"/>
    <property type="match status" value="1"/>
</dbReference>
<dbReference type="NCBIfam" id="TIGR02433">
    <property type="entry name" value="lysidine_TilS_C"/>
    <property type="match status" value="1"/>
</dbReference>
<comment type="caution">
    <text evidence="8">Lacks conserved residue(s) required for the propagation of feature annotation.</text>
</comment>
<dbReference type="InterPro" id="IPR011063">
    <property type="entry name" value="TilS/TtcA_N"/>
</dbReference>
<evidence type="ECO:0000256" key="3">
    <source>
        <dbReference type="ARBA" id="ARBA00022598"/>
    </source>
</evidence>
<comment type="caution">
    <text evidence="10">The sequence shown here is derived from an EMBL/GenBank/DDBJ whole genome shotgun (WGS) entry which is preliminary data.</text>
</comment>
<comment type="subcellular location">
    <subcellularLocation>
        <location evidence="1 8">Cytoplasm</location>
    </subcellularLocation>
</comment>
<dbReference type="EC" id="6.3.4.19" evidence="8"/>
<dbReference type="GO" id="GO:0032267">
    <property type="term" value="F:tRNA(Ile)-lysidine synthase activity"/>
    <property type="evidence" value="ECO:0007669"/>
    <property type="project" value="UniProtKB-EC"/>
</dbReference>
<evidence type="ECO:0000256" key="4">
    <source>
        <dbReference type="ARBA" id="ARBA00022694"/>
    </source>
</evidence>
<dbReference type="InterPro" id="IPR012796">
    <property type="entry name" value="Lysidine-tRNA-synth_C"/>
</dbReference>
<keyword evidence="3 8" id="KW-0436">Ligase</keyword>
<evidence type="ECO:0000256" key="2">
    <source>
        <dbReference type="ARBA" id="ARBA00022490"/>
    </source>
</evidence>
<dbReference type="InterPro" id="IPR012795">
    <property type="entry name" value="tRNA_Ile_lys_synt_N"/>
</dbReference>
<dbReference type="HAMAP" id="MF_01161">
    <property type="entry name" value="tRNA_Ile_lys_synt"/>
    <property type="match status" value="1"/>
</dbReference>
<dbReference type="Proteomes" id="UP000809081">
    <property type="component" value="Unassembled WGS sequence"/>
</dbReference>
<dbReference type="InterPro" id="IPR014729">
    <property type="entry name" value="Rossmann-like_a/b/a_fold"/>
</dbReference>
<sequence length="425" mass="49532">MYSKIYQLIKPKQFFKNHRKVLVAVSTGIDSMNLLAFLNQYQKTFGIDLAIAHVNHHQRVQSDQEESFIRNWATEHKIPIFVADFQGDFSEKAARDFRYAFFARVMQTEGYTALVTAHHRDDQAETILMRLIRGSHLRHLIGIREVQPFAGGQLIRPFLSLSKSDLPNIIHFEDSSNHSPVYFRNRVRQSYLPILETENPQLRSQLISLSEQVITWKEALTDLTKGIDGQDLAIFRSQTPAIQSILLEQYLETISDLQLTKSQFKDVLHLLQRPGNYVGHLKQDYRLVKDYQRYQIIKIGLETDSSDDWCVLDYGESCQYSGYLFRLALEQSSGSRYETILLPFETSLILRHRQPGDYLQLANGRKKLRRLFIDEKIPLSERSRAIVGEQEGEIIFVIANGRTYLRNDVKNDIMRAKLYIQKEEW</sequence>
<dbReference type="SMART" id="SM00977">
    <property type="entry name" value="TilS_C"/>
    <property type="match status" value="1"/>
</dbReference>
<proteinExistence type="inferred from homology"/>
<dbReference type="Gene3D" id="3.40.50.620">
    <property type="entry name" value="HUPs"/>
    <property type="match status" value="1"/>
</dbReference>
<reference evidence="10 11" key="1">
    <citation type="submission" date="2021-01" db="EMBL/GenBank/DDBJ databases">
        <title>Genomic Encyclopedia of Type Strains, Phase IV (KMG-IV): sequencing the most valuable type-strain genomes for metagenomic binning, comparative biology and taxonomic classification.</title>
        <authorList>
            <person name="Goeker M."/>
        </authorList>
    </citation>
    <scope>NUCLEOTIDE SEQUENCE [LARGE SCALE GENOMIC DNA]</scope>
    <source>
        <strain evidence="10 11">DSM 27513</strain>
    </source>
</reference>
<evidence type="ECO:0000256" key="7">
    <source>
        <dbReference type="ARBA" id="ARBA00048539"/>
    </source>
</evidence>
<keyword evidence="6" id="KW-0067">ATP-binding</keyword>
<evidence type="ECO:0000256" key="5">
    <source>
        <dbReference type="ARBA" id="ARBA00022741"/>
    </source>
</evidence>
<accession>A0ABS2PKH9</accession>
<evidence type="ECO:0000256" key="8">
    <source>
        <dbReference type="HAMAP-Rule" id="MF_01161"/>
    </source>
</evidence>
<evidence type="ECO:0000313" key="11">
    <source>
        <dbReference type="Proteomes" id="UP000809081"/>
    </source>
</evidence>
<name>A0ABS2PKH9_9STRE</name>
<keyword evidence="2 8" id="KW-0963">Cytoplasm</keyword>
<evidence type="ECO:0000259" key="9">
    <source>
        <dbReference type="SMART" id="SM00977"/>
    </source>
</evidence>
<evidence type="ECO:0000256" key="6">
    <source>
        <dbReference type="ARBA" id="ARBA00022840"/>
    </source>
</evidence>
<dbReference type="Pfam" id="PF11734">
    <property type="entry name" value="TilS_C"/>
    <property type="match status" value="1"/>
</dbReference>
<dbReference type="SUPFAM" id="SSF56037">
    <property type="entry name" value="PheT/TilS domain"/>
    <property type="match status" value="1"/>
</dbReference>
<keyword evidence="11" id="KW-1185">Reference proteome</keyword>
<protein>
    <recommendedName>
        <fullName evidence="8">tRNA(Ile)-lysidine synthase</fullName>
        <ecNumber evidence="8">6.3.4.19</ecNumber>
    </recommendedName>
    <alternativeName>
        <fullName evidence="8">tRNA(Ile)-2-lysyl-cytidine synthase</fullName>
    </alternativeName>
    <alternativeName>
        <fullName evidence="8">tRNA(Ile)-lysidine synthetase</fullName>
    </alternativeName>
</protein>
<evidence type="ECO:0000256" key="1">
    <source>
        <dbReference type="ARBA" id="ARBA00004496"/>
    </source>
</evidence>
<dbReference type="NCBIfam" id="TIGR02432">
    <property type="entry name" value="lysidine_TilS_N"/>
    <property type="match status" value="1"/>
</dbReference>
<organism evidence="10 11">
    <name type="scientific">Streptococcus saliviloxodontae</name>
    <dbReference type="NCBI Taxonomy" id="1349416"/>
    <lineage>
        <taxon>Bacteria</taxon>
        <taxon>Bacillati</taxon>
        <taxon>Bacillota</taxon>
        <taxon>Bacilli</taxon>
        <taxon>Lactobacillales</taxon>
        <taxon>Streptococcaceae</taxon>
        <taxon>Streptococcus</taxon>
    </lineage>
</organism>
<keyword evidence="4 8" id="KW-0819">tRNA processing</keyword>
<gene>
    <name evidence="8" type="primary">tilS</name>
    <name evidence="10" type="ORF">JOC31_000675</name>
</gene>
<comment type="function">
    <text evidence="8">Ligates lysine onto the cytidine present at position 34 of the AUA codon-specific tRNA(Ile) that contains the anticodon CAU, in an ATP-dependent manner. Cytidine is converted to lysidine, thus changing the amino acid specificity of the tRNA from methionine to isoleucine.</text>
</comment>
<dbReference type="EMBL" id="JAFBEI010000010">
    <property type="protein sequence ID" value="MBM7635861.1"/>
    <property type="molecule type" value="Genomic_DNA"/>
</dbReference>
<dbReference type="InterPro" id="IPR012094">
    <property type="entry name" value="tRNA_Ile_lys_synt"/>
</dbReference>
<dbReference type="Pfam" id="PF01171">
    <property type="entry name" value="ATP_bind_3"/>
    <property type="match status" value="1"/>
</dbReference>
<keyword evidence="5" id="KW-0547">Nucleotide-binding</keyword>
<feature type="domain" description="Lysidine-tRNA(Ile) synthetase C-terminal" evidence="9">
    <location>
        <begin position="348"/>
        <end position="420"/>
    </location>
</feature>
<dbReference type="PANTHER" id="PTHR43033:SF1">
    <property type="entry name" value="TRNA(ILE)-LYSIDINE SYNTHASE-RELATED"/>
    <property type="match status" value="1"/>
</dbReference>